<dbReference type="AlphaFoldDB" id="A0A0R3T1U2"/>
<feature type="compositionally biased region" description="Low complexity" evidence="1">
    <location>
        <begin position="21"/>
        <end position="35"/>
    </location>
</feature>
<feature type="region of interest" description="Disordered" evidence="1">
    <location>
        <begin position="1"/>
        <end position="35"/>
    </location>
</feature>
<name>A0A0R3T1U2_RODNA</name>
<evidence type="ECO:0000313" key="4">
    <source>
        <dbReference type="WBParaSite" id="HNAJ_0000086601-mRNA-1"/>
    </source>
</evidence>
<dbReference type="Proteomes" id="UP000278807">
    <property type="component" value="Unassembled WGS sequence"/>
</dbReference>
<feature type="compositionally biased region" description="Basic residues" evidence="1">
    <location>
        <begin position="1"/>
        <end position="14"/>
    </location>
</feature>
<dbReference type="WBParaSite" id="HNAJ_0000086601-mRNA-1">
    <property type="protein sequence ID" value="HNAJ_0000086601-mRNA-1"/>
    <property type="gene ID" value="HNAJ_0000086601"/>
</dbReference>
<accession>A0A0R3T1U2</accession>
<evidence type="ECO:0000313" key="2">
    <source>
        <dbReference type="EMBL" id="VDN96725.1"/>
    </source>
</evidence>
<evidence type="ECO:0000256" key="1">
    <source>
        <dbReference type="SAM" id="MobiDB-lite"/>
    </source>
</evidence>
<dbReference type="EMBL" id="UZAE01000284">
    <property type="protein sequence ID" value="VDN96725.1"/>
    <property type="molecule type" value="Genomic_DNA"/>
</dbReference>
<keyword evidence="3" id="KW-1185">Reference proteome</keyword>
<evidence type="ECO:0000313" key="3">
    <source>
        <dbReference type="Proteomes" id="UP000278807"/>
    </source>
</evidence>
<protein>
    <submittedName>
        <fullName evidence="4">Ovule protein</fullName>
    </submittedName>
</protein>
<reference evidence="4" key="1">
    <citation type="submission" date="2017-02" db="UniProtKB">
        <authorList>
            <consortium name="WormBaseParasite"/>
        </authorList>
    </citation>
    <scope>IDENTIFICATION</scope>
</reference>
<proteinExistence type="predicted"/>
<sequence length="128" mass="14439">MDSKKQHRKSRSRRSREEGRQQYTTESLLTSPPSSTLIQSFRGILTTTEGQSTHPRGISPVQICPPPPGPIPFHGFTSAAATIPHSLSHQKPDYNISLVSYTLYITYDAFAWLNCLLEKIKCPKFEIH</sequence>
<reference evidence="2 3" key="2">
    <citation type="submission" date="2018-11" db="EMBL/GenBank/DDBJ databases">
        <authorList>
            <consortium name="Pathogen Informatics"/>
        </authorList>
    </citation>
    <scope>NUCLEOTIDE SEQUENCE [LARGE SCALE GENOMIC DNA]</scope>
</reference>
<gene>
    <name evidence="2" type="ORF">HNAJ_LOCUS866</name>
</gene>
<dbReference type="OrthoDB" id="10490978at2759"/>
<organism evidence="4">
    <name type="scientific">Rodentolepis nana</name>
    <name type="common">Dwarf tapeworm</name>
    <name type="synonym">Hymenolepis nana</name>
    <dbReference type="NCBI Taxonomy" id="102285"/>
    <lineage>
        <taxon>Eukaryota</taxon>
        <taxon>Metazoa</taxon>
        <taxon>Spiralia</taxon>
        <taxon>Lophotrochozoa</taxon>
        <taxon>Platyhelminthes</taxon>
        <taxon>Cestoda</taxon>
        <taxon>Eucestoda</taxon>
        <taxon>Cyclophyllidea</taxon>
        <taxon>Hymenolepididae</taxon>
        <taxon>Rodentolepis</taxon>
    </lineage>
</organism>